<keyword evidence="3" id="KW-1185">Reference proteome</keyword>
<protein>
    <recommendedName>
        <fullName evidence="4">DUF2336 domain-containing protein</fullName>
    </recommendedName>
</protein>
<feature type="compositionally biased region" description="Basic and acidic residues" evidence="1">
    <location>
        <begin position="1"/>
        <end position="18"/>
    </location>
</feature>
<sequence>MLGRENWRSQKEIRDCQKNKGLQAPGRDTRLGRGAKKINGLPNGSGHKPTARFGDLIKPTHKRMSRVLGYSLTLGDAEGWAVFSKVAALRLSDEERAALAYAVLNSLSPEQAALVAAASMRRASVPLPAFLGGMEDARYWAALASRCELKAYALAAYDAMSAKDQAAFFRHIGEVEIAA</sequence>
<evidence type="ECO:0000256" key="1">
    <source>
        <dbReference type="SAM" id="MobiDB-lite"/>
    </source>
</evidence>
<evidence type="ECO:0000313" key="3">
    <source>
        <dbReference type="Proteomes" id="UP001243757"/>
    </source>
</evidence>
<organism evidence="2 3">
    <name type="scientific">Pseudodonghicola flavimaris</name>
    <dbReference type="NCBI Taxonomy" id="3050036"/>
    <lineage>
        <taxon>Bacteria</taxon>
        <taxon>Pseudomonadati</taxon>
        <taxon>Pseudomonadota</taxon>
        <taxon>Alphaproteobacteria</taxon>
        <taxon>Rhodobacterales</taxon>
        <taxon>Paracoccaceae</taxon>
        <taxon>Pseudodonghicola</taxon>
    </lineage>
</organism>
<dbReference type="EMBL" id="JASNJD010000016">
    <property type="protein sequence ID" value="MDK3019633.1"/>
    <property type="molecule type" value="Genomic_DNA"/>
</dbReference>
<comment type="caution">
    <text evidence="2">The sequence shown here is derived from an EMBL/GenBank/DDBJ whole genome shotgun (WGS) entry which is preliminary data.</text>
</comment>
<proteinExistence type="predicted"/>
<reference evidence="2 3" key="1">
    <citation type="submission" date="2023-05" db="EMBL/GenBank/DDBJ databases">
        <title>Pseudodonghicola sp. nov.</title>
        <authorList>
            <person name="Huang J."/>
        </authorList>
    </citation>
    <scope>NUCLEOTIDE SEQUENCE [LARGE SCALE GENOMIC DNA]</scope>
    <source>
        <strain evidence="2 3">IC7</strain>
    </source>
</reference>
<accession>A0ABT7F4U3</accession>
<gene>
    <name evidence="2" type="ORF">QO033_18275</name>
</gene>
<dbReference type="RefSeq" id="WP_284482403.1">
    <property type="nucleotide sequence ID" value="NZ_JASNJD010000016.1"/>
</dbReference>
<dbReference type="Proteomes" id="UP001243757">
    <property type="component" value="Unassembled WGS sequence"/>
</dbReference>
<evidence type="ECO:0008006" key="4">
    <source>
        <dbReference type="Google" id="ProtNLM"/>
    </source>
</evidence>
<evidence type="ECO:0000313" key="2">
    <source>
        <dbReference type="EMBL" id="MDK3019633.1"/>
    </source>
</evidence>
<name>A0ABT7F4U3_9RHOB</name>
<feature type="region of interest" description="Disordered" evidence="1">
    <location>
        <begin position="1"/>
        <end position="52"/>
    </location>
</feature>